<proteinExistence type="predicted"/>
<accession>A0A9W6YB35</accession>
<dbReference type="OrthoDB" id="112830at2759"/>
<feature type="compositionally biased region" description="Basic and acidic residues" evidence="1">
    <location>
        <begin position="232"/>
        <end position="261"/>
    </location>
</feature>
<sequence length="284" mass="31446">MAEPREDHPLRRPKQAPTRLGGCCGLGGYPHLSIFVRSATPQLLHIGENVYTKEGRTRIKIPLAGSLVYIFDIWVGDLAGQETILGMDFMVPAVIRLDLAVGFLSLPDEIRIQLSGRRQLYHDKTQLVRLDQHLQLGVGESAELPVRLRGSGHDKLWVTWGGLWVFTVVNGPGKTTNLQITNVGERKLVLCRDEKIGIWLAGDPFPCLQGVVYVGSRRYMNARQLPVQRSGPDPDDRVTGERSLHPDPGDDQLKVDDHQDPDPATDDSLALLNSMVDLGLPSET</sequence>
<dbReference type="AlphaFoldDB" id="A0A9W6YB35"/>
<evidence type="ECO:0000313" key="3">
    <source>
        <dbReference type="Proteomes" id="UP001165121"/>
    </source>
</evidence>
<evidence type="ECO:0000256" key="1">
    <source>
        <dbReference type="SAM" id="MobiDB-lite"/>
    </source>
</evidence>
<reference evidence="2" key="1">
    <citation type="submission" date="2023-04" db="EMBL/GenBank/DDBJ databases">
        <title>Phytophthora fragariaefolia NBRC 109709.</title>
        <authorList>
            <person name="Ichikawa N."/>
            <person name="Sato H."/>
            <person name="Tonouchi N."/>
        </authorList>
    </citation>
    <scope>NUCLEOTIDE SEQUENCE</scope>
    <source>
        <strain evidence="2">NBRC 109709</strain>
    </source>
</reference>
<protein>
    <submittedName>
        <fullName evidence="2">Unnamed protein product</fullName>
    </submittedName>
</protein>
<dbReference type="EMBL" id="BSXT01004529">
    <property type="protein sequence ID" value="GMF58146.1"/>
    <property type="molecule type" value="Genomic_DNA"/>
</dbReference>
<comment type="caution">
    <text evidence="2">The sequence shown here is derived from an EMBL/GenBank/DDBJ whole genome shotgun (WGS) entry which is preliminary data.</text>
</comment>
<keyword evidence="3" id="KW-1185">Reference proteome</keyword>
<name>A0A9W6YB35_9STRA</name>
<gene>
    <name evidence="2" type="ORF">Pfra01_002495200</name>
</gene>
<evidence type="ECO:0000313" key="2">
    <source>
        <dbReference type="EMBL" id="GMF58146.1"/>
    </source>
</evidence>
<organism evidence="2 3">
    <name type="scientific">Phytophthora fragariaefolia</name>
    <dbReference type="NCBI Taxonomy" id="1490495"/>
    <lineage>
        <taxon>Eukaryota</taxon>
        <taxon>Sar</taxon>
        <taxon>Stramenopiles</taxon>
        <taxon>Oomycota</taxon>
        <taxon>Peronosporomycetes</taxon>
        <taxon>Peronosporales</taxon>
        <taxon>Peronosporaceae</taxon>
        <taxon>Phytophthora</taxon>
    </lineage>
</organism>
<dbReference type="Proteomes" id="UP001165121">
    <property type="component" value="Unassembled WGS sequence"/>
</dbReference>
<feature type="region of interest" description="Disordered" evidence="1">
    <location>
        <begin position="224"/>
        <end position="267"/>
    </location>
</feature>